<name>A0A1H7JM35_AQUAM</name>
<gene>
    <name evidence="2" type="ORF">SAMN04487910_1036</name>
</gene>
<dbReference type="Pfam" id="PF18174">
    <property type="entry name" value="HU-CCDC81_bac_1"/>
    <property type="match status" value="1"/>
</dbReference>
<dbReference type="Gene3D" id="3.30.70.1070">
    <property type="entry name" value="Sporulation related repeat"/>
    <property type="match status" value="1"/>
</dbReference>
<accession>A0A1H7JM35</accession>
<feature type="domain" description="SPOR" evidence="1">
    <location>
        <begin position="266"/>
        <end position="343"/>
    </location>
</feature>
<dbReference type="SUPFAM" id="SSF110997">
    <property type="entry name" value="Sporulation related repeat"/>
    <property type="match status" value="1"/>
</dbReference>
<dbReference type="InterPro" id="IPR041268">
    <property type="entry name" value="HU-CCDC81_bac_2"/>
</dbReference>
<dbReference type="Pfam" id="PF05036">
    <property type="entry name" value="SPOR"/>
    <property type="match status" value="1"/>
</dbReference>
<dbReference type="InterPro" id="IPR040495">
    <property type="entry name" value="HU-CCDC81_bac_1"/>
</dbReference>
<protein>
    <submittedName>
        <fullName evidence="2">Sporulation related domain-containing protein</fullName>
    </submittedName>
</protein>
<reference evidence="3" key="1">
    <citation type="submission" date="2016-10" db="EMBL/GenBank/DDBJ databases">
        <authorList>
            <person name="Varghese N."/>
            <person name="Submissions S."/>
        </authorList>
    </citation>
    <scope>NUCLEOTIDE SEQUENCE [LARGE SCALE GENOMIC DNA]</scope>
    <source>
        <strain evidence="3">DSM 25232 / NCIMB 14723 / 92V</strain>
    </source>
</reference>
<evidence type="ECO:0000259" key="1">
    <source>
        <dbReference type="PROSITE" id="PS51724"/>
    </source>
</evidence>
<dbReference type="PROSITE" id="PS51724">
    <property type="entry name" value="SPOR"/>
    <property type="match status" value="1"/>
</dbReference>
<dbReference type="OrthoDB" id="653949at2"/>
<proteinExistence type="predicted"/>
<dbReference type="RefSeq" id="WP_091406361.1">
    <property type="nucleotide sequence ID" value="NZ_FOAB01000002.1"/>
</dbReference>
<dbReference type="Pfam" id="PF18175">
    <property type="entry name" value="HU-CCDC81_bac_2"/>
    <property type="match status" value="1"/>
</dbReference>
<evidence type="ECO:0000313" key="3">
    <source>
        <dbReference type="Proteomes" id="UP000198521"/>
    </source>
</evidence>
<evidence type="ECO:0000313" key="2">
    <source>
        <dbReference type="EMBL" id="SEK75621.1"/>
    </source>
</evidence>
<sequence length="344" mass="38997">MNHTAKYISELLYRYECVILPGFGAFLTKRQPAMIQESTHAFFPPQKIISFNSQLQNNDGLLANYIATAENISYTDAVAKIQRYVLSLRNKMANGKRLELDGIGSFYTSVEDTLQFEPSQDTNYLTEAFGLNSFISPSILREEKNITPQTVLPQVTRETYKEQVEAIEEITPIAFTPERRRERPYLKYAAVAAIGLIIGSLGLHQVNTQTNLANGRILVKAEEEIQNRIQEATFDITSPLPAINLNIIKTDAVTEEISENTNIEVVNASGKYHIVAGAFRIKRNANKKVQKLKSKGFDARLIGINKYGLHQVVYNTFEDRLEALEALQKIKKQQDRRAWLLIQK</sequence>
<keyword evidence="3" id="KW-1185">Reference proteome</keyword>
<dbReference type="AlphaFoldDB" id="A0A1H7JM35"/>
<dbReference type="STRING" id="1038014.SAMN04487910_1036"/>
<organism evidence="2 3">
    <name type="scientific">Aquimarina amphilecti</name>
    <dbReference type="NCBI Taxonomy" id="1038014"/>
    <lineage>
        <taxon>Bacteria</taxon>
        <taxon>Pseudomonadati</taxon>
        <taxon>Bacteroidota</taxon>
        <taxon>Flavobacteriia</taxon>
        <taxon>Flavobacteriales</taxon>
        <taxon>Flavobacteriaceae</taxon>
        <taxon>Aquimarina</taxon>
    </lineage>
</organism>
<dbReference type="EMBL" id="FOAB01000002">
    <property type="protein sequence ID" value="SEK75621.1"/>
    <property type="molecule type" value="Genomic_DNA"/>
</dbReference>
<dbReference type="InterPro" id="IPR007730">
    <property type="entry name" value="SPOR-like_dom"/>
</dbReference>
<dbReference type="GO" id="GO:0042834">
    <property type="term" value="F:peptidoglycan binding"/>
    <property type="evidence" value="ECO:0007669"/>
    <property type="project" value="InterPro"/>
</dbReference>
<dbReference type="InterPro" id="IPR036680">
    <property type="entry name" value="SPOR-like_sf"/>
</dbReference>
<dbReference type="Proteomes" id="UP000198521">
    <property type="component" value="Unassembled WGS sequence"/>
</dbReference>